<protein>
    <submittedName>
        <fullName evidence="1">Uncharacterized protein</fullName>
    </submittedName>
</protein>
<name>A0A4C1SGM4_EUMVA</name>
<organism evidence="1 2">
    <name type="scientific">Eumeta variegata</name>
    <name type="common">Bagworm moth</name>
    <name type="synonym">Eumeta japonica</name>
    <dbReference type="NCBI Taxonomy" id="151549"/>
    <lineage>
        <taxon>Eukaryota</taxon>
        <taxon>Metazoa</taxon>
        <taxon>Ecdysozoa</taxon>
        <taxon>Arthropoda</taxon>
        <taxon>Hexapoda</taxon>
        <taxon>Insecta</taxon>
        <taxon>Pterygota</taxon>
        <taxon>Neoptera</taxon>
        <taxon>Endopterygota</taxon>
        <taxon>Lepidoptera</taxon>
        <taxon>Glossata</taxon>
        <taxon>Ditrysia</taxon>
        <taxon>Tineoidea</taxon>
        <taxon>Psychidae</taxon>
        <taxon>Oiketicinae</taxon>
        <taxon>Eumeta</taxon>
    </lineage>
</organism>
<proteinExistence type="predicted"/>
<dbReference type="EMBL" id="BGZK01003349">
    <property type="protein sequence ID" value="GBP00318.1"/>
    <property type="molecule type" value="Genomic_DNA"/>
</dbReference>
<gene>
    <name evidence="1" type="ORF">EVAR_57112_1</name>
</gene>
<accession>A0A4C1SGM4</accession>
<dbReference type="AlphaFoldDB" id="A0A4C1SGM4"/>
<comment type="caution">
    <text evidence="1">The sequence shown here is derived from an EMBL/GenBank/DDBJ whole genome shotgun (WGS) entry which is preliminary data.</text>
</comment>
<keyword evidence="2" id="KW-1185">Reference proteome</keyword>
<sequence>MYIDVVSAVRRENKLRHSGLKTTARNKFATNVTVVKVAPGMLGDKVVLTRVWSVRCRKVRYQDLADQIRFRFSSRLPESRRTYDWVNICCLSSPVVFSDAKCISCTRGNEETTIPPPLTFEEFRRFLTNSIPLIL</sequence>
<reference evidence="1 2" key="1">
    <citation type="journal article" date="2019" name="Commun. Biol.">
        <title>The bagworm genome reveals a unique fibroin gene that provides high tensile strength.</title>
        <authorList>
            <person name="Kono N."/>
            <person name="Nakamura H."/>
            <person name="Ohtoshi R."/>
            <person name="Tomita M."/>
            <person name="Numata K."/>
            <person name="Arakawa K."/>
        </authorList>
    </citation>
    <scope>NUCLEOTIDE SEQUENCE [LARGE SCALE GENOMIC DNA]</scope>
</reference>
<evidence type="ECO:0000313" key="2">
    <source>
        <dbReference type="Proteomes" id="UP000299102"/>
    </source>
</evidence>
<evidence type="ECO:0000313" key="1">
    <source>
        <dbReference type="EMBL" id="GBP00318.1"/>
    </source>
</evidence>
<dbReference type="Proteomes" id="UP000299102">
    <property type="component" value="Unassembled WGS sequence"/>
</dbReference>